<dbReference type="SUPFAM" id="SSF46785">
    <property type="entry name" value="Winged helix' DNA-binding domain"/>
    <property type="match status" value="1"/>
</dbReference>
<dbReference type="Proteomes" id="UP000283586">
    <property type="component" value="Unassembled WGS sequence"/>
</dbReference>
<name>A0A3R6GYQ3_9FIRM</name>
<comment type="caution">
    <text evidence="1">The sequence shown here is derived from an EMBL/GenBank/DDBJ whole genome shotgun (WGS) entry which is preliminary data.</text>
</comment>
<proteinExistence type="predicted"/>
<evidence type="ECO:0008006" key="3">
    <source>
        <dbReference type="Google" id="ProtNLM"/>
    </source>
</evidence>
<evidence type="ECO:0000313" key="1">
    <source>
        <dbReference type="EMBL" id="RHN03490.1"/>
    </source>
</evidence>
<dbReference type="EMBL" id="QRQN01000035">
    <property type="protein sequence ID" value="RHN03490.1"/>
    <property type="molecule type" value="Genomic_DNA"/>
</dbReference>
<evidence type="ECO:0000313" key="2">
    <source>
        <dbReference type="Proteomes" id="UP000283586"/>
    </source>
</evidence>
<organism evidence="1 2">
    <name type="scientific">Roseburia intestinalis</name>
    <dbReference type="NCBI Taxonomy" id="166486"/>
    <lineage>
        <taxon>Bacteria</taxon>
        <taxon>Bacillati</taxon>
        <taxon>Bacillota</taxon>
        <taxon>Clostridia</taxon>
        <taxon>Lachnospirales</taxon>
        <taxon>Lachnospiraceae</taxon>
        <taxon>Roseburia</taxon>
    </lineage>
</organism>
<sequence length="90" mass="10155">MEIDKVSLLILSILQESNATRPGTGMTLREIANEVNLSADRTYALITVSRKVWAMRDMGYVTSKLKTNKADMFYISAKGKEIREVLLSEE</sequence>
<dbReference type="AlphaFoldDB" id="A0A3R6GYQ3"/>
<accession>A0A3R6GYQ3</accession>
<dbReference type="Gene3D" id="1.10.10.10">
    <property type="entry name" value="Winged helix-like DNA-binding domain superfamily/Winged helix DNA-binding domain"/>
    <property type="match status" value="1"/>
</dbReference>
<dbReference type="InterPro" id="IPR036390">
    <property type="entry name" value="WH_DNA-bd_sf"/>
</dbReference>
<dbReference type="InterPro" id="IPR036388">
    <property type="entry name" value="WH-like_DNA-bd_sf"/>
</dbReference>
<gene>
    <name evidence="1" type="ORF">DWZ31_18390</name>
</gene>
<dbReference type="RefSeq" id="WP_118489437.1">
    <property type="nucleotide sequence ID" value="NZ_QRQN01000035.1"/>
</dbReference>
<reference evidence="1 2" key="1">
    <citation type="submission" date="2018-08" db="EMBL/GenBank/DDBJ databases">
        <title>A genome reference for cultivated species of the human gut microbiota.</title>
        <authorList>
            <person name="Zou Y."/>
            <person name="Xue W."/>
            <person name="Luo G."/>
        </authorList>
    </citation>
    <scope>NUCLEOTIDE SEQUENCE [LARGE SCALE GENOMIC DNA]</scope>
    <source>
        <strain evidence="1 2">AF31-21AC</strain>
    </source>
</reference>
<protein>
    <recommendedName>
        <fullName evidence="3">MarR family transcriptional regulator</fullName>
    </recommendedName>
</protein>